<name>A0A0B5EUP3_STRA4</name>
<dbReference type="EMBL" id="CP010519">
    <property type="protein sequence ID" value="AJE85489.1"/>
    <property type="molecule type" value="Genomic_DNA"/>
</dbReference>
<keyword evidence="4" id="KW-1185">Reference proteome</keyword>
<dbReference type="InterPro" id="IPR011576">
    <property type="entry name" value="Pyridox_Oxase_N"/>
</dbReference>
<evidence type="ECO:0000256" key="1">
    <source>
        <dbReference type="ARBA" id="ARBA00023002"/>
    </source>
</evidence>
<gene>
    <name evidence="3" type="ORF">SLNWT_5113</name>
</gene>
<dbReference type="NCBIfam" id="TIGR03618">
    <property type="entry name" value="Rv1155_F420"/>
    <property type="match status" value="1"/>
</dbReference>
<dbReference type="PANTHER" id="PTHR35176">
    <property type="entry name" value="HEME OXYGENASE HI_0854-RELATED"/>
    <property type="match status" value="1"/>
</dbReference>
<reference evidence="3 4" key="1">
    <citation type="submission" date="2015-01" db="EMBL/GenBank/DDBJ databases">
        <title>Enhanced salinomycin production by adjusting the supply of polyketide extender units in Streptomyce albus DSM 41398.</title>
        <authorList>
            <person name="Lu C."/>
        </authorList>
    </citation>
    <scope>NUCLEOTIDE SEQUENCE [LARGE SCALE GENOMIC DNA]</scope>
    <source>
        <strain evidence="4">ATCC 21838 / DSM 41398 / FERM P-419 / JCM 4703 / NBRC 107858</strain>
    </source>
</reference>
<dbReference type="GO" id="GO:0070967">
    <property type="term" value="F:coenzyme F420 binding"/>
    <property type="evidence" value="ECO:0007669"/>
    <property type="project" value="TreeGrafter"/>
</dbReference>
<evidence type="ECO:0000313" key="3">
    <source>
        <dbReference type="EMBL" id="AJE85489.1"/>
    </source>
</evidence>
<dbReference type="InterPro" id="IPR012349">
    <property type="entry name" value="Split_barrel_FMN-bd"/>
</dbReference>
<accession>A0A0B5EUP3</accession>
<dbReference type="GO" id="GO:0005829">
    <property type="term" value="C:cytosol"/>
    <property type="evidence" value="ECO:0007669"/>
    <property type="project" value="TreeGrafter"/>
</dbReference>
<dbReference type="Gene3D" id="2.30.110.10">
    <property type="entry name" value="Electron Transport, Fmn-binding Protein, Chain A"/>
    <property type="match status" value="1"/>
</dbReference>
<dbReference type="Pfam" id="PF01243">
    <property type="entry name" value="PNPOx_N"/>
    <property type="match status" value="1"/>
</dbReference>
<proteinExistence type="predicted"/>
<dbReference type="GO" id="GO:0016627">
    <property type="term" value="F:oxidoreductase activity, acting on the CH-CH group of donors"/>
    <property type="evidence" value="ECO:0007669"/>
    <property type="project" value="TreeGrafter"/>
</dbReference>
<protein>
    <submittedName>
        <fullName evidence="3">KinU1</fullName>
    </submittedName>
</protein>
<dbReference type="InterPro" id="IPR019920">
    <property type="entry name" value="F420-binding_dom_put"/>
</dbReference>
<dbReference type="InterPro" id="IPR052019">
    <property type="entry name" value="F420H2_bilvrd_red/Heme_oxyg"/>
</dbReference>
<dbReference type="KEGG" id="sals:SLNWT_5113"/>
<feature type="domain" description="Pyridoxamine 5'-phosphate oxidase N-terminal" evidence="2">
    <location>
        <begin position="14"/>
        <end position="133"/>
    </location>
</feature>
<dbReference type="Proteomes" id="UP000031523">
    <property type="component" value="Chromosome"/>
</dbReference>
<dbReference type="SUPFAM" id="SSF50475">
    <property type="entry name" value="FMN-binding split barrel"/>
    <property type="match status" value="1"/>
</dbReference>
<organism evidence="3 4">
    <name type="scientific">Streptomyces albus (strain ATCC 21838 / DSM 41398 / FERM P-419 / JCM 4703 / NBRC 107858)</name>
    <dbReference type="NCBI Taxonomy" id="1081613"/>
    <lineage>
        <taxon>Bacteria</taxon>
        <taxon>Bacillati</taxon>
        <taxon>Actinomycetota</taxon>
        <taxon>Actinomycetes</taxon>
        <taxon>Kitasatosporales</taxon>
        <taxon>Streptomycetaceae</taxon>
        <taxon>Streptomyces</taxon>
    </lineage>
</organism>
<dbReference type="PANTHER" id="PTHR35176:SF1">
    <property type="entry name" value="F420H(2)-DEPENDENT BILIVERDIN REDUCTASE"/>
    <property type="match status" value="1"/>
</dbReference>
<keyword evidence="1" id="KW-0560">Oxidoreductase</keyword>
<dbReference type="AlphaFoldDB" id="A0A0B5EUP3"/>
<evidence type="ECO:0000259" key="2">
    <source>
        <dbReference type="Pfam" id="PF01243"/>
    </source>
</evidence>
<evidence type="ECO:0000313" key="4">
    <source>
        <dbReference type="Proteomes" id="UP000031523"/>
    </source>
</evidence>
<sequence>MSMSRERASAPRVTPSVEAFLAEPHLATLTTLRPDGTPHVVAVRFTWDARSGLARVMTVRDSRKVRNVLAAPGGRAALCQVAGFKWVTLEGAATVSEDPVRVTEGARRYAARYLSPPPNPPGRVVVEIAVDRVMSLNS</sequence>